<proteinExistence type="predicted"/>
<evidence type="ECO:0000313" key="1">
    <source>
        <dbReference type="EMBL" id="OLU46388.1"/>
    </source>
</evidence>
<gene>
    <name evidence="1" type="ORF">BO225_06370</name>
</gene>
<dbReference type="OrthoDB" id="1654438at2"/>
<dbReference type="EMBL" id="MPKA01000065">
    <property type="protein sequence ID" value="OLU46388.1"/>
    <property type="molecule type" value="Genomic_DNA"/>
</dbReference>
<protein>
    <recommendedName>
        <fullName evidence="3">Prepilin-type N-terminal cleavage/methylation domain-containing protein</fullName>
    </recommendedName>
</protein>
<comment type="caution">
    <text evidence="1">The sequence shown here is derived from an EMBL/GenBank/DDBJ whole genome shotgun (WGS) entry which is preliminary data.</text>
</comment>
<dbReference type="RefSeq" id="WP_076341436.1">
    <property type="nucleotide sequence ID" value="NZ_CAJTMI010000013.1"/>
</dbReference>
<dbReference type="AlphaFoldDB" id="A0A1U7NMG4"/>
<reference evidence="1 2" key="1">
    <citation type="submission" date="2016-11" db="EMBL/GenBank/DDBJ databases">
        <title>Description of two novel members of the family Erysipelotrichaceae: Ileibacterium lipovorans gen. nov., sp. nov. and Dubosiella newyorkensis, gen. nov., sp. nov.</title>
        <authorList>
            <person name="Cox L.M."/>
            <person name="Sohn J."/>
            <person name="Tyrrell K.L."/>
            <person name="Citron D.M."/>
            <person name="Lawson P.A."/>
            <person name="Patel N.B."/>
            <person name="Iizumi T."/>
            <person name="Perez-Perez G.I."/>
            <person name="Goldstein E.J."/>
            <person name="Blaser M.J."/>
        </authorList>
    </citation>
    <scope>NUCLEOTIDE SEQUENCE [LARGE SCALE GENOMIC DNA]</scope>
    <source>
        <strain evidence="1 2">NYU-BL-A4</strain>
    </source>
</reference>
<sequence>MNNAFTLKETLVVLLIVMILSSFSIPRASNKLVMNKIEEACLSAQMLAYSYREKQDVAIGEKEADIGRERIVFPADFVCEPLSFHYNEKGNISKGGTLRCVDGKKSYQLVFQIGMGRMRLE</sequence>
<dbReference type="GeneID" id="78275566"/>
<name>A0A1U7NMG4_9FIRM</name>
<evidence type="ECO:0000313" key="2">
    <source>
        <dbReference type="Proteomes" id="UP000186705"/>
    </source>
</evidence>
<keyword evidence="2" id="KW-1185">Reference proteome</keyword>
<accession>A0A1U7NMG4</accession>
<dbReference type="Proteomes" id="UP000186705">
    <property type="component" value="Unassembled WGS sequence"/>
</dbReference>
<organism evidence="1 2">
    <name type="scientific">Dubosiella newyorkensis</name>
    <dbReference type="NCBI Taxonomy" id="1862672"/>
    <lineage>
        <taxon>Bacteria</taxon>
        <taxon>Bacillati</taxon>
        <taxon>Bacillota</taxon>
        <taxon>Erysipelotrichia</taxon>
        <taxon>Erysipelotrichales</taxon>
        <taxon>Erysipelotrichaceae</taxon>
        <taxon>Dubosiella</taxon>
    </lineage>
</organism>
<dbReference type="STRING" id="1862672.BO225_06370"/>
<evidence type="ECO:0008006" key="3">
    <source>
        <dbReference type="Google" id="ProtNLM"/>
    </source>
</evidence>